<keyword evidence="3" id="KW-1185">Reference proteome</keyword>
<proteinExistence type="predicted"/>
<comment type="caution">
    <text evidence="2">The sequence shown here is derived from an EMBL/GenBank/DDBJ whole genome shotgun (WGS) entry which is preliminary data.</text>
</comment>
<dbReference type="Proteomes" id="UP000223968">
    <property type="component" value="Unassembled WGS sequence"/>
</dbReference>
<dbReference type="EMBL" id="PDNB01000128">
    <property type="protein sequence ID" value="PGH05124.1"/>
    <property type="molecule type" value="Genomic_DNA"/>
</dbReference>
<feature type="region of interest" description="Disordered" evidence="1">
    <location>
        <begin position="68"/>
        <end position="89"/>
    </location>
</feature>
<name>A0A2B7X0J0_9EURO</name>
<feature type="region of interest" description="Disordered" evidence="1">
    <location>
        <begin position="1"/>
        <end position="52"/>
    </location>
</feature>
<evidence type="ECO:0000256" key="1">
    <source>
        <dbReference type="SAM" id="MobiDB-lite"/>
    </source>
</evidence>
<evidence type="ECO:0008006" key="4">
    <source>
        <dbReference type="Google" id="ProtNLM"/>
    </source>
</evidence>
<accession>A0A2B7X0J0</accession>
<dbReference type="AlphaFoldDB" id="A0A2B7X0J0"/>
<organism evidence="2 3">
    <name type="scientific">Helicocarpus griseus UAMH5409</name>
    <dbReference type="NCBI Taxonomy" id="1447875"/>
    <lineage>
        <taxon>Eukaryota</taxon>
        <taxon>Fungi</taxon>
        <taxon>Dikarya</taxon>
        <taxon>Ascomycota</taxon>
        <taxon>Pezizomycotina</taxon>
        <taxon>Eurotiomycetes</taxon>
        <taxon>Eurotiomycetidae</taxon>
        <taxon>Onygenales</taxon>
        <taxon>Ajellomycetaceae</taxon>
        <taxon>Helicocarpus</taxon>
    </lineage>
</organism>
<protein>
    <recommendedName>
        <fullName evidence="4">BZIP domain-containing protein</fullName>
    </recommendedName>
</protein>
<reference evidence="2 3" key="1">
    <citation type="submission" date="2017-10" db="EMBL/GenBank/DDBJ databases">
        <title>Comparative genomics in systemic dimorphic fungi from Ajellomycetaceae.</title>
        <authorList>
            <person name="Munoz J.F."/>
            <person name="Mcewen J.G."/>
            <person name="Clay O.K."/>
            <person name="Cuomo C.A."/>
        </authorList>
    </citation>
    <scope>NUCLEOTIDE SEQUENCE [LARGE SCALE GENOMIC DNA]</scope>
    <source>
        <strain evidence="2 3">UAMH5409</strain>
    </source>
</reference>
<feature type="compositionally biased region" description="Low complexity" evidence="1">
    <location>
        <begin position="38"/>
        <end position="52"/>
    </location>
</feature>
<evidence type="ECO:0000313" key="3">
    <source>
        <dbReference type="Proteomes" id="UP000223968"/>
    </source>
</evidence>
<gene>
    <name evidence="2" type="ORF">AJ79_06872</name>
</gene>
<evidence type="ECO:0000313" key="2">
    <source>
        <dbReference type="EMBL" id="PGH05124.1"/>
    </source>
</evidence>
<sequence>MVEVHGYPPGREAKRKRNAEASRRYRRAKTQFAGEGGRATATTTKPTQPTISPTMAANEEILGRQSTFGGLESHTDNGRDVDLPQPPPGYIPSIYTLPDLPRFSDFLQHERYIIDLKSSVQASCPRQPSPLQCLRQDLETGNKILRG</sequence>
<feature type="compositionally biased region" description="Basic and acidic residues" evidence="1">
    <location>
        <begin position="73"/>
        <end position="82"/>
    </location>
</feature>